<protein>
    <recommendedName>
        <fullName evidence="3">YbaB/EbfC DNA-binding family protein</fullName>
    </recommendedName>
</protein>
<reference evidence="1 2" key="2">
    <citation type="submission" date="2020-03" db="EMBL/GenBank/DDBJ databases">
        <authorList>
            <person name="Ichikawa N."/>
            <person name="Kimura A."/>
            <person name="Kitahashi Y."/>
            <person name="Uohara A."/>
        </authorList>
    </citation>
    <scope>NUCLEOTIDE SEQUENCE [LARGE SCALE GENOMIC DNA]</scope>
    <source>
        <strain evidence="1 2">NBRC 107702</strain>
    </source>
</reference>
<name>A0A6F8Y2M2_9ACTN</name>
<evidence type="ECO:0008006" key="3">
    <source>
        <dbReference type="Google" id="ProtNLM"/>
    </source>
</evidence>
<evidence type="ECO:0000313" key="2">
    <source>
        <dbReference type="Proteomes" id="UP000502508"/>
    </source>
</evidence>
<proteinExistence type="predicted"/>
<sequence>MSRHMSEDDSARLLADLEELRAQADALSTRLSANHDPRSRFAGEDRDGLARVTVDGHGRTTDVVVVRHWRQVTDPAGLARALLDATGEAQARRLESWAMGGAPATTALLDRALAPGLADASGPDLIRDLLPLVDQSERQLDEASRRLADHFAEKAQLSTPDGELTITSRGGQVAEIEFHDRWIASASAEDVAYHVCRLMQDAHDRAWVGIGDLLPRELGDLMSFAADPARMLRQLGFRT</sequence>
<keyword evidence="2" id="KW-1185">Reference proteome</keyword>
<dbReference type="InterPro" id="IPR036894">
    <property type="entry name" value="YbaB-like_sf"/>
</dbReference>
<organism evidence="1 2">
    <name type="scientific">Phytohabitans flavus</name>
    <dbReference type="NCBI Taxonomy" id="1076124"/>
    <lineage>
        <taxon>Bacteria</taxon>
        <taxon>Bacillati</taxon>
        <taxon>Actinomycetota</taxon>
        <taxon>Actinomycetes</taxon>
        <taxon>Micromonosporales</taxon>
        <taxon>Micromonosporaceae</taxon>
    </lineage>
</organism>
<dbReference type="EMBL" id="AP022870">
    <property type="protein sequence ID" value="BCB80221.1"/>
    <property type="molecule type" value="Genomic_DNA"/>
</dbReference>
<dbReference type="KEGG" id="pfla:Pflav_066310"/>
<dbReference type="AlphaFoldDB" id="A0A6F8Y2M2"/>
<gene>
    <name evidence="1" type="ORF">Pflav_066310</name>
</gene>
<dbReference type="Proteomes" id="UP000502508">
    <property type="component" value="Chromosome"/>
</dbReference>
<evidence type="ECO:0000313" key="1">
    <source>
        <dbReference type="EMBL" id="BCB80221.1"/>
    </source>
</evidence>
<accession>A0A6F8Y2M2</accession>
<reference evidence="1 2" key="1">
    <citation type="submission" date="2020-03" db="EMBL/GenBank/DDBJ databases">
        <title>Whole genome shotgun sequence of Phytohabitans flavus NBRC 107702.</title>
        <authorList>
            <person name="Komaki H."/>
            <person name="Tamura T."/>
        </authorList>
    </citation>
    <scope>NUCLEOTIDE SEQUENCE [LARGE SCALE GENOMIC DNA]</scope>
    <source>
        <strain evidence="1 2">NBRC 107702</strain>
    </source>
</reference>
<dbReference type="Gene3D" id="3.30.1310.10">
    <property type="entry name" value="Nucleoid-associated protein YbaB-like domain"/>
    <property type="match status" value="1"/>
</dbReference>